<feature type="domain" description="Putative zinc-finger" evidence="1">
    <location>
        <begin position="9"/>
        <end position="42"/>
    </location>
</feature>
<protein>
    <recommendedName>
        <fullName evidence="1">Putative zinc-finger domain-containing protein</fullName>
    </recommendedName>
</protein>
<dbReference type="EMBL" id="CP047423">
    <property type="protein sequence ID" value="QPD06236.1"/>
    <property type="molecule type" value="Genomic_DNA"/>
</dbReference>
<reference evidence="2 3" key="1">
    <citation type="journal article" date="2020" name="ISME J.">
        <title>Enrichment and physiological characterization of a novel comammox Nitrospira indicates ammonium inhibition of complete nitrification.</title>
        <authorList>
            <person name="Sakoula D."/>
            <person name="Koch H."/>
            <person name="Frank J."/>
            <person name="Jetten M.S.M."/>
            <person name="van Kessel M.A.H.J."/>
            <person name="Lucker S."/>
        </authorList>
    </citation>
    <scope>NUCLEOTIDE SEQUENCE [LARGE SCALE GENOMIC DNA]</scope>
    <source>
        <strain evidence="2">Comreactor17</strain>
    </source>
</reference>
<organism evidence="2 3">
    <name type="scientific">Candidatus Nitrospira kreftii</name>
    <dbReference type="NCBI Taxonomy" id="2652173"/>
    <lineage>
        <taxon>Bacteria</taxon>
        <taxon>Pseudomonadati</taxon>
        <taxon>Nitrospirota</taxon>
        <taxon>Nitrospiria</taxon>
        <taxon>Nitrospirales</taxon>
        <taxon>Nitrospiraceae</taxon>
        <taxon>Nitrospira</taxon>
    </lineage>
</organism>
<evidence type="ECO:0000313" key="2">
    <source>
        <dbReference type="EMBL" id="QPD06236.1"/>
    </source>
</evidence>
<dbReference type="InterPro" id="IPR027383">
    <property type="entry name" value="Znf_put"/>
</dbReference>
<name>A0A7S8FI31_9BACT</name>
<sequence length="88" mass="10383">MTKVKNIGCKEALQHLLAYLDQEVGAITHREVEHHLEICRTCFSRAEFEQLLKTRLREAGRGTMRASFENRIKTLFDRFENQYQPENS</sequence>
<dbReference type="Pfam" id="PF13490">
    <property type="entry name" value="zf-HC2"/>
    <property type="match status" value="1"/>
</dbReference>
<evidence type="ECO:0000313" key="3">
    <source>
        <dbReference type="Proteomes" id="UP000593737"/>
    </source>
</evidence>
<evidence type="ECO:0000259" key="1">
    <source>
        <dbReference type="Pfam" id="PF13490"/>
    </source>
</evidence>
<dbReference type="AlphaFoldDB" id="A0A7S8FI31"/>
<gene>
    <name evidence="2" type="ORF">Nkreftii_004010</name>
</gene>
<accession>A0A7S8FI31</accession>
<proteinExistence type="predicted"/>
<dbReference type="Proteomes" id="UP000593737">
    <property type="component" value="Chromosome"/>
</dbReference>
<dbReference type="KEGG" id="nkf:Nkreftii_004010"/>